<keyword evidence="2" id="KW-0805">Transcription regulation</keyword>
<dbReference type="InterPro" id="IPR036093">
    <property type="entry name" value="NAC_dom_sf"/>
</dbReference>
<dbReference type="PANTHER" id="PTHR31744:SF210">
    <property type="entry name" value="NAC DOMAIN-CONTAINING PROTEIN 86-LIKE"/>
    <property type="match status" value="1"/>
</dbReference>
<dbReference type="GO" id="GO:0003677">
    <property type="term" value="F:DNA binding"/>
    <property type="evidence" value="ECO:0007669"/>
    <property type="project" value="UniProtKB-KW"/>
</dbReference>
<reference evidence="7 8" key="1">
    <citation type="journal article" date="2020" name="Nat. Commun.">
        <title>Genome of Tripterygium wilfordii and identification of cytochrome P450 involved in triptolide biosynthesis.</title>
        <authorList>
            <person name="Tu L."/>
            <person name="Su P."/>
            <person name="Zhang Z."/>
            <person name="Gao L."/>
            <person name="Wang J."/>
            <person name="Hu T."/>
            <person name="Zhou J."/>
            <person name="Zhang Y."/>
            <person name="Zhao Y."/>
            <person name="Liu Y."/>
            <person name="Song Y."/>
            <person name="Tong Y."/>
            <person name="Lu Y."/>
            <person name="Yang J."/>
            <person name="Xu C."/>
            <person name="Jia M."/>
            <person name="Peters R.J."/>
            <person name="Huang L."/>
            <person name="Gao W."/>
        </authorList>
    </citation>
    <scope>NUCLEOTIDE SEQUENCE [LARGE SCALE GENOMIC DNA]</scope>
    <source>
        <strain evidence="8">cv. XIE 37</strain>
        <tissue evidence="7">Leaf</tissue>
    </source>
</reference>
<accession>A0A7J7CBF8</accession>
<comment type="subcellular location">
    <subcellularLocation>
        <location evidence="1">Nucleus</location>
    </subcellularLocation>
</comment>
<dbReference type="AlphaFoldDB" id="A0A7J7CBF8"/>
<evidence type="ECO:0000313" key="7">
    <source>
        <dbReference type="EMBL" id="KAF5731197.1"/>
    </source>
</evidence>
<dbReference type="SUPFAM" id="SSF101941">
    <property type="entry name" value="NAC domain"/>
    <property type="match status" value="1"/>
</dbReference>
<dbReference type="FunCoup" id="A0A7J7CBF8">
    <property type="interactions" value="2616"/>
</dbReference>
<dbReference type="PROSITE" id="PS51005">
    <property type="entry name" value="NAC"/>
    <property type="match status" value="1"/>
</dbReference>
<evidence type="ECO:0000313" key="8">
    <source>
        <dbReference type="Proteomes" id="UP000593562"/>
    </source>
</evidence>
<gene>
    <name evidence="7" type="ORF">HS088_TW19G00802</name>
</gene>
<evidence type="ECO:0000256" key="4">
    <source>
        <dbReference type="ARBA" id="ARBA00023163"/>
    </source>
</evidence>
<sequence length="477" mass="52780">MGTIIRRRYLETRVCEYIGSQTLYSLVSPSLVTINLLSTVGFMGKLPPGFRFHPTDVELVKYYLKRKVLGKKLHFNAIAEVDIYKFSPWDLPDKSGMRYGDLKWYFFCPSEKKYASGARFNRSTEFGYWKTTGRDRPVHYNSNLVGVIKTLVFHQGKAPKGDRTDWVMHEYRLEDSELAENGVIPAAYVLCKVFQKEGPGPRNGAQYGAPFREEDWSDDDEEVNIGGAVFPGETSTPAFLLPLNQNNFIETSSHGLESMRTGPSYAPCRPVVGHSACEMLPPISGDSMLLEFESQCTGSLNAPRLSVGVSSGYEMLPPVTGSNMILTKSVQPGDDEILSLLASFVGQHDLFFNENDKNEKLDSCNDTGTVAAVPCSDGTDIYNGLGDFINFEGQSSLGYGNFFADYEIGLTTPSNNEESYVELIDLDIPFGVSESELGKLGSLYAQRCHVDNTSAPGSEESYLELLDLDNPSRPADS</sequence>
<evidence type="ECO:0000256" key="3">
    <source>
        <dbReference type="ARBA" id="ARBA00023125"/>
    </source>
</evidence>
<dbReference type="Proteomes" id="UP000593562">
    <property type="component" value="Unassembled WGS sequence"/>
</dbReference>
<comment type="caution">
    <text evidence="7">The sequence shown here is derived from an EMBL/GenBank/DDBJ whole genome shotgun (WGS) entry which is preliminary data.</text>
</comment>
<keyword evidence="5" id="KW-0539">Nucleus</keyword>
<dbReference type="InParanoid" id="A0A7J7CBF8"/>
<dbReference type="PANTHER" id="PTHR31744">
    <property type="entry name" value="PROTEIN CUP-SHAPED COTYLEDON 2-RELATED"/>
    <property type="match status" value="1"/>
</dbReference>
<name>A0A7J7CBF8_TRIWF</name>
<evidence type="ECO:0000256" key="1">
    <source>
        <dbReference type="ARBA" id="ARBA00004123"/>
    </source>
</evidence>
<dbReference type="EMBL" id="JAAARO010000019">
    <property type="protein sequence ID" value="KAF5731197.1"/>
    <property type="molecule type" value="Genomic_DNA"/>
</dbReference>
<dbReference type="GO" id="GO:0005634">
    <property type="term" value="C:nucleus"/>
    <property type="evidence" value="ECO:0007669"/>
    <property type="project" value="UniProtKB-SubCell"/>
</dbReference>
<evidence type="ECO:0000256" key="5">
    <source>
        <dbReference type="ARBA" id="ARBA00023242"/>
    </source>
</evidence>
<keyword evidence="4" id="KW-0804">Transcription</keyword>
<dbReference type="GO" id="GO:0006355">
    <property type="term" value="P:regulation of DNA-templated transcription"/>
    <property type="evidence" value="ECO:0007669"/>
    <property type="project" value="InterPro"/>
</dbReference>
<dbReference type="FunFam" id="2.170.150.80:FF:000002">
    <property type="entry name" value="Nac domain-containing protein 86"/>
    <property type="match status" value="1"/>
</dbReference>
<feature type="domain" description="NAC" evidence="6">
    <location>
        <begin position="46"/>
        <end position="196"/>
    </location>
</feature>
<organism evidence="7 8">
    <name type="scientific">Tripterygium wilfordii</name>
    <name type="common">Thunder God vine</name>
    <dbReference type="NCBI Taxonomy" id="458696"/>
    <lineage>
        <taxon>Eukaryota</taxon>
        <taxon>Viridiplantae</taxon>
        <taxon>Streptophyta</taxon>
        <taxon>Embryophyta</taxon>
        <taxon>Tracheophyta</taxon>
        <taxon>Spermatophyta</taxon>
        <taxon>Magnoliopsida</taxon>
        <taxon>eudicotyledons</taxon>
        <taxon>Gunneridae</taxon>
        <taxon>Pentapetalae</taxon>
        <taxon>rosids</taxon>
        <taxon>fabids</taxon>
        <taxon>Celastrales</taxon>
        <taxon>Celastraceae</taxon>
        <taxon>Tripterygium</taxon>
    </lineage>
</organism>
<evidence type="ECO:0000259" key="6">
    <source>
        <dbReference type="PROSITE" id="PS51005"/>
    </source>
</evidence>
<evidence type="ECO:0000256" key="2">
    <source>
        <dbReference type="ARBA" id="ARBA00023015"/>
    </source>
</evidence>
<keyword evidence="8" id="KW-1185">Reference proteome</keyword>
<proteinExistence type="predicted"/>
<keyword evidence="3" id="KW-0238">DNA-binding</keyword>
<dbReference type="Gene3D" id="2.170.150.80">
    <property type="entry name" value="NAC domain"/>
    <property type="match status" value="1"/>
</dbReference>
<dbReference type="InterPro" id="IPR003441">
    <property type="entry name" value="NAC-dom"/>
</dbReference>
<dbReference type="Pfam" id="PF02365">
    <property type="entry name" value="NAM"/>
    <property type="match status" value="1"/>
</dbReference>
<protein>
    <recommendedName>
        <fullName evidence="6">NAC domain-containing protein</fullName>
    </recommendedName>
</protein>